<keyword evidence="2" id="KW-0507">mRNA processing</keyword>
<dbReference type="SUPFAM" id="SSF57850">
    <property type="entry name" value="RING/U-box"/>
    <property type="match status" value="1"/>
</dbReference>
<evidence type="ECO:0000256" key="1">
    <source>
        <dbReference type="ARBA" id="ARBA00004123"/>
    </source>
</evidence>
<evidence type="ECO:0000259" key="11">
    <source>
        <dbReference type="PROSITE" id="PS50235"/>
    </source>
</evidence>
<evidence type="ECO:0008006" key="15">
    <source>
        <dbReference type="Google" id="ProtNLM"/>
    </source>
</evidence>
<dbReference type="Pfam" id="PF00443">
    <property type="entry name" value="UCH"/>
    <property type="match status" value="1"/>
</dbReference>
<dbReference type="Pfam" id="PF02148">
    <property type="entry name" value="zf-UBP"/>
    <property type="match status" value="1"/>
</dbReference>
<feature type="domain" description="USP" evidence="11">
    <location>
        <begin position="200"/>
        <end position="522"/>
    </location>
</feature>
<dbReference type="PANTHER" id="PTHR21646:SF16">
    <property type="entry name" value="U4_U6.U5 TRI-SNRNP-ASSOCIATED PROTEIN 2"/>
    <property type="match status" value="1"/>
</dbReference>
<dbReference type="InterPro" id="IPR028889">
    <property type="entry name" value="USP"/>
</dbReference>
<gene>
    <name evidence="13" type="ORF">FDP41_002866</name>
</gene>
<dbReference type="Gene3D" id="3.90.70.10">
    <property type="entry name" value="Cysteine proteinases"/>
    <property type="match status" value="1"/>
</dbReference>
<keyword evidence="8" id="KW-0539">Nucleus</keyword>
<keyword evidence="7" id="KW-0508">mRNA splicing</keyword>
<evidence type="ECO:0000256" key="9">
    <source>
        <dbReference type="PROSITE-ProRule" id="PRU00502"/>
    </source>
</evidence>
<dbReference type="InterPro" id="IPR001607">
    <property type="entry name" value="Znf_UBP"/>
</dbReference>
<dbReference type="GO" id="GO:0000245">
    <property type="term" value="P:spliceosomal complex assembly"/>
    <property type="evidence" value="ECO:0007669"/>
    <property type="project" value="InterPro"/>
</dbReference>
<dbReference type="PROSITE" id="PS50235">
    <property type="entry name" value="USP_3"/>
    <property type="match status" value="1"/>
</dbReference>
<evidence type="ECO:0000256" key="5">
    <source>
        <dbReference type="ARBA" id="ARBA00022771"/>
    </source>
</evidence>
<feature type="domain" description="UBP-type" evidence="12">
    <location>
        <begin position="77"/>
        <end position="174"/>
    </location>
</feature>
<dbReference type="GO" id="GO:0004843">
    <property type="term" value="F:cysteine-type deubiquitinase activity"/>
    <property type="evidence" value="ECO:0007669"/>
    <property type="project" value="InterPro"/>
</dbReference>
<evidence type="ECO:0000313" key="14">
    <source>
        <dbReference type="Proteomes" id="UP000444721"/>
    </source>
</evidence>
<keyword evidence="3" id="KW-0479">Metal-binding</keyword>
<dbReference type="VEuPathDB" id="AmoebaDB:NfTy_055980"/>
<dbReference type="InterPro" id="IPR050185">
    <property type="entry name" value="Ub_carboxyl-term_hydrolase"/>
</dbReference>
<evidence type="ECO:0000256" key="8">
    <source>
        <dbReference type="ARBA" id="ARBA00023242"/>
    </source>
</evidence>
<dbReference type="PROSITE" id="PS50271">
    <property type="entry name" value="ZF_UBP"/>
    <property type="match status" value="1"/>
</dbReference>
<dbReference type="InterPro" id="IPR013083">
    <property type="entry name" value="Znf_RING/FYVE/PHD"/>
</dbReference>
<feature type="compositionally biased region" description="Polar residues" evidence="10">
    <location>
        <begin position="27"/>
        <end position="41"/>
    </location>
</feature>
<keyword evidence="14" id="KW-1185">Reference proteome</keyword>
<comment type="subcellular location">
    <subcellularLocation>
        <location evidence="1">Nucleus</location>
    </subcellularLocation>
</comment>
<evidence type="ECO:0000256" key="6">
    <source>
        <dbReference type="ARBA" id="ARBA00022833"/>
    </source>
</evidence>
<dbReference type="VEuPathDB" id="AmoebaDB:FDP41_002866"/>
<organism evidence="13 14">
    <name type="scientific">Naegleria fowleri</name>
    <name type="common">Brain eating amoeba</name>
    <dbReference type="NCBI Taxonomy" id="5763"/>
    <lineage>
        <taxon>Eukaryota</taxon>
        <taxon>Discoba</taxon>
        <taxon>Heterolobosea</taxon>
        <taxon>Tetramitia</taxon>
        <taxon>Eutetramitia</taxon>
        <taxon>Vahlkampfiidae</taxon>
        <taxon>Naegleria</taxon>
    </lineage>
</organism>
<sequence length="522" mass="59789">MTKRTHDALLDEPLIENVQDEEGNALHLTSSEINNPNTSVREANKDDTTSTNNHHHEEEDPKRLKPSKGSLIDERSYQCPYLDSINRKVLDFDFEKECCETLSNTNVYCCLVDGKFFKGKGETTPAFIHALNEGHHIFMSLSNGKIYCLPDNYEVIDHTLDDIRFNLNPTYSEKEVQEIDNQTRVCVALSNGAKFIPGIVGLNSIKQSTDGINVAIQALSRVKSVRNFFLLHQINLTKVKSRAVLLLRELLRKMWNPKSFKSHVNPHEFVQTILQNNKQFKLGESIDPVQFFTWLLNFLHTELTNNQPKQESIISKTFRGKIIVTSTIIRRKKASATDSSSNPQHNEDDITSQSKTPFMYLTLDVPSTPLFKDEYARNILPQVSLFSLLSKFNGMKETAIPLKNGDVEMRRYKIEKLPPYLVFHVKRFSKNYFFEEKNNTVVNFPLKNLDISEIYPSGAGSTYNLVANICHEGNIGEGTPYKIHIHHTAEDKWYEIQDLDVKEVLPEEVSISQSFLLIYAKQ</sequence>
<reference evidence="13 14" key="1">
    <citation type="journal article" date="2019" name="Sci. Rep.">
        <title>Nanopore sequencing improves the draft genome of the human pathogenic amoeba Naegleria fowleri.</title>
        <authorList>
            <person name="Liechti N."/>
            <person name="Schurch N."/>
            <person name="Bruggmann R."/>
            <person name="Wittwer M."/>
        </authorList>
    </citation>
    <scope>NUCLEOTIDE SEQUENCE [LARGE SCALE GENOMIC DNA]</scope>
    <source>
        <strain evidence="13 14">ATCC 30894</strain>
    </source>
</reference>
<dbReference type="PANTHER" id="PTHR21646">
    <property type="entry name" value="UBIQUITIN CARBOXYL-TERMINAL HYDROLASE"/>
    <property type="match status" value="1"/>
</dbReference>
<name>A0A6A5BV88_NAEFO</name>
<evidence type="ECO:0000259" key="12">
    <source>
        <dbReference type="PROSITE" id="PS50271"/>
    </source>
</evidence>
<dbReference type="AlphaFoldDB" id="A0A6A5BV88"/>
<dbReference type="OrthoDB" id="10263353at2759"/>
<dbReference type="SMART" id="SM00290">
    <property type="entry name" value="ZnF_UBP"/>
    <property type="match status" value="1"/>
</dbReference>
<dbReference type="InterPro" id="IPR038765">
    <property type="entry name" value="Papain-like_cys_pep_sf"/>
</dbReference>
<dbReference type="GeneID" id="68110084"/>
<dbReference type="Proteomes" id="UP000444721">
    <property type="component" value="Unassembled WGS sequence"/>
</dbReference>
<dbReference type="EMBL" id="VFQX01000030">
    <property type="protein sequence ID" value="KAF0978351.1"/>
    <property type="molecule type" value="Genomic_DNA"/>
</dbReference>
<dbReference type="CDD" id="cd02669">
    <property type="entry name" value="Peptidase_C19M"/>
    <property type="match status" value="1"/>
</dbReference>
<keyword evidence="4" id="KW-0747">Spliceosome</keyword>
<comment type="caution">
    <text evidence="13">The sequence shown here is derived from an EMBL/GenBank/DDBJ whole genome shotgun (WGS) entry which is preliminary data.</text>
</comment>
<protein>
    <recommendedName>
        <fullName evidence="15">USP domain-containing protein</fullName>
    </recommendedName>
</protein>
<evidence type="ECO:0000256" key="7">
    <source>
        <dbReference type="ARBA" id="ARBA00023187"/>
    </source>
</evidence>
<dbReference type="GO" id="GO:0005681">
    <property type="term" value="C:spliceosomal complex"/>
    <property type="evidence" value="ECO:0007669"/>
    <property type="project" value="UniProtKB-KW"/>
</dbReference>
<dbReference type="RefSeq" id="XP_044563064.1">
    <property type="nucleotide sequence ID" value="XM_044706107.1"/>
</dbReference>
<keyword evidence="5 9" id="KW-0863">Zinc-finger</keyword>
<evidence type="ECO:0000256" key="2">
    <source>
        <dbReference type="ARBA" id="ARBA00022664"/>
    </source>
</evidence>
<keyword evidence="6" id="KW-0862">Zinc</keyword>
<feature type="region of interest" description="Disordered" evidence="10">
    <location>
        <begin position="1"/>
        <end position="69"/>
    </location>
</feature>
<evidence type="ECO:0000313" key="13">
    <source>
        <dbReference type="EMBL" id="KAF0978351.1"/>
    </source>
</evidence>
<evidence type="ECO:0000256" key="10">
    <source>
        <dbReference type="SAM" id="MobiDB-lite"/>
    </source>
</evidence>
<dbReference type="GO" id="GO:0016579">
    <property type="term" value="P:protein deubiquitination"/>
    <property type="evidence" value="ECO:0007669"/>
    <property type="project" value="InterPro"/>
</dbReference>
<dbReference type="InterPro" id="IPR001394">
    <property type="entry name" value="Peptidase_C19_UCH"/>
</dbReference>
<dbReference type="SUPFAM" id="SSF54001">
    <property type="entry name" value="Cysteine proteinases"/>
    <property type="match status" value="1"/>
</dbReference>
<dbReference type="VEuPathDB" id="AmoebaDB:NF0126000"/>
<dbReference type="InterPro" id="IPR033809">
    <property type="entry name" value="USP39"/>
</dbReference>
<proteinExistence type="predicted"/>
<dbReference type="Gene3D" id="3.30.40.10">
    <property type="entry name" value="Zinc/RING finger domain, C3HC4 (zinc finger)"/>
    <property type="match status" value="1"/>
</dbReference>
<accession>A0A6A5BV88</accession>
<evidence type="ECO:0000256" key="3">
    <source>
        <dbReference type="ARBA" id="ARBA00022723"/>
    </source>
</evidence>
<evidence type="ECO:0000256" key="4">
    <source>
        <dbReference type="ARBA" id="ARBA00022728"/>
    </source>
</evidence>
<dbReference type="OMA" id="QLRRFKC"/>
<feature type="compositionally biased region" description="Basic and acidic residues" evidence="10">
    <location>
        <begin position="42"/>
        <end position="63"/>
    </location>
</feature>
<dbReference type="GO" id="GO:0008270">
    <property type="term" value="F:zinc ion binding"/>
    <property type="evidence" value="ECO:0007669"/>
    <property type="project" value="UniProtKB-KW"/>
</dbReference>